<dbReference type="Proteomes" id="UP000278143">
    <property type="component" value="Unassembled WGS sequence"/>
</dbReference>
<feature type="compositionally biased region" description="Low complexity" evidence="1">
    <location>
        <begin position="162"/>
        <end position="175"/>
    </location>
</feature>
<protein>
    <submittedName>
        <fullName evidence="2">Uncharacterized protein</fullName>
    </submittedName>
</protein>
<organism evidence="2 3">
    <name type="scientific">Syncephalis pseudoplumigaleata</name>
    <dbReference type="NCBI Taxonomy" id="1712513"/>
    <lineage>
        <taxon>Eukaryota</taxon>
        <taxon>Fungi</taxon>
        <taxon>Fungi incertae sedis</taxon>
        <taxon>Zoopagomycota</taxon>
        <taxon>Zoopagomycotina</taxon>
        <taxon>Zoopagomycetes</taxon>
        <taxon>Zoopagales</taxon>
        <taxon>Piptocephalidaceae</taxon>
        <taxon>Syncephalis</taxon>
    </lineage>
</organism>
<reference evidence="3" key="1">
    <citation type="journal article" date="2018" name="Nat. Microbiol.">
        <title>Leveraging single-cell genomics to expand the fungal tree of life.</title>
        <authorList>
            <person name="Ahrendt S.R."/>
            <person name="Quandt C.A."/>
            <person name="Ciobanu D."/>
            <person name="Clum A."/>
            <person name="Salamov A."/>
            <person name="Andreopoulos B."/>
            <person name="Cheng J.F."/>
            <person name="Woyke T."/>
            <person name="Pelin A."/>
            <person name="Henrissat B."/>
            <person name="Reynolds N.K."/>
            <person name="Benny G.L."/>
            <person name="Smith M.E."/>
            <person name="James T.Y."/>
            <person name="Grigoriev I.V."/>
        </authorList>
    </citation>
    <scope>NUCLEOTIDE SEQUENCE [LARGE SCALE GENOMIC DNA]</scope>
    <source>
        <strain evidence="3">Benny S71-1</strain>
    </source>
</reference>
<proteinExistence type="predicted"/>
<name>A0A4P9YUG3_9FUNG</name>
<accession>A0A4P9YUG3</accession>
<feature type="region of interest" description="Disordered" evidence="1">
    <location>
        <begin position="1"/>
        <end position="175"/>
    </location>
</feature>
<evidence type="ECO:0000313" key="2">
    <source>
        <dbReference type="EMBL" id="RKP22841.1"/>
    </source>
</evidence>
<gene>
    <name evidence="2" type="ORF">SYNPS1DRAFT_25245</name>
</gene>
<dbReference type="AlphaFoldDB" id="A0A4P9YUG3"/>
<feature type="compositionally biased region" description="Low complexity" evidence="1">
    <location>
        <begin position="145"/>
        <end position="155"/>
    </location>
</feature>
<sequence>MQPSPKLPHQLYAPSPFDDMSSSIKLPSIVVPSPLPPPPSSAASTDADTPHWAPSPLKARHLLPHPLDGASQHGSPLSSPSAPLRIQRRQWTTGSASPVGVQHQHPYRMHPYQPPSTPRAIASSARSRRETIAEGGYFHHRQHHSAASTPTASTHAGHHSASHSPPSAAMTASSL</sequence>
<feature type="compositionally biased region" description="Polar residues" evidence="1">
    <location>
        <begin position="72"/>
        <end position="81"/>
    </location>
</feature>
<keyword evidence="3" id="KW-1185">Reference proteome</keyword>
<dbReference type="EMBL" id="KZ991596">
    <property type="protein sequence ID" value="RKP22841.1"/>
    <property type="molecule type" value="Genomic_DNA"/>
</dbReference>
<evidence type="ECO:0000313" key="3">
    <source>
        <dbReference type="Proteomes" id="UP000278143"/>
    </source>
</evidence>
<evidence type="ECO:0000256" key="1">
    <source>
        <dbReference type="SAM" id="MobiDB-lite"/>
    </source>
</evidence>